<comment type="caution">
    <text evidence="2">The sequence shown here is derived from an EMBL/GenBank/DDBJ whole genome shotgun (WGS) entry which is preliminary data.</text>
</comment>
<proteinExistence type="predicted"/>
<reference evidence="2" key="2">
    <citation type="submission" date="2021-02" db="EMBL/GenBank/DDBJ databases">
        <authorList>
            <person name="Kimball J.A."/>
            <person name="Haas M.W."/>
            <person name="Macchietto M."/>
            <person name="Kono T."/>
            <person name="Duquette J."/>
            <person name="Shao M."/>
        </authorList>
    </citation>
    <scope>NUCLEOTIDE SEQUENCE</scope>
    <source>
        <tissue evidence="2">Fresh leaf tissue</tissue>
    </source>
</reference>
<dbReference type="EMBL" id="JAAALK010000287">
    <property type="protein sequence ID" value="KAG8061011.1"/>
    <property type="molecule type" value="Genomic_DNA"/>
</dbReference>
<sequence>MPSATCYGEGAQGRGKQTMEGIRGSRGGRVAGGRAAQGEAVKRSPRPTAQGEQETAAGGEQIWRPAVSR</sequence>
<keyword evidence="3" id="KW-1185">Reference proteome</keyword>
<dbReference type="AlphaFoldDB" id="A0A8J5SRA3"/>
<accession>A0A8J5SRA3</accession>
<protein>
    <submittedName>
        <fullName evidence="2">Uncharacterized protein</fullName>
    </submittedName>
</protein>
<dbReference type="Proteomes" id="UP000729402">
    <property type="component" value="Unassembled WGS sequence"/>
</dbReference>
<feature type="region of interest" description="Disordered" evidence="1">
    <location>
        <begin position="1"/>
        <end position="69"/>
    </location>
</feature>
<reference evidence="2" key="1">
    <citation type="journal article" date="2021" name="bioRxiv">
        <title>Whole Genome Assembly and Annotation of Northern Wild Rice, Zizania palustris L., Supports a Whole Genome Duplication in the Zizania Genus.</title>
        <authorList>
            <person name="Haas M."/>
            <person name="Kono T."/>
            <person name="Macchietto M."/>
            <person name="Millas R."/>
            <person name="McGilp L."/>
            <person name="Shao M."/>
            <person name="Duquette J."/>
            <person name="Hirsch C.N."/>
            <person name="Kimball J."/>
        </authorList>
    </citation>
    <scope>NUCLEOTIDE SEQUENCE</scope>
    <source>
        <tissue evidence="2">Fresh leaf tissue</tissue>
    </source>
</reference>
<evidence type="ECO:0000256" key="1">
    <source>
        <dbReference type="SAM" id="MobiDB-lite"/>
    </source>
</evidence>
<evidence type="ECO:0000313" key="3">
    <source>
        <dbReference type="Proteomes" id="UP000729402"/>
    </source>
</evidence>
<gene>
    <name evidence="2" type="ORF">GUJ93_ZPchr0002g25006</name>
</gene>
<organism evidence="2 3">
    <name type="scientific">Zizania palustris</name>
    <name type="common">Northern wild rice</name>
    <dbReference type="NCBI Taxonomy" id="103762"/>
    <lineage>
        <taxon>Eukaryota</taxon>
        <taxon>Viridiplantae</taxon>
        <taxon>Streptophyta</taxon>
        <taxon>Embryophyta</taxon>
        <taxon>Tracheophyta</taxon>
        <taxon>Spermatophyta</taxon>
        <taxon>Magnoliopsida</taxon>
        <taxon>Liliopsida</taxon>
        <taxon>Poales</taxon>
        <taxon>Poaceae</taxon>
        <taxon>BOP clade</taxon>
        <taxon>Oryzoideae</taxon>
        <taxon>Oryzeae</taxon>
        <taxon>Zizaniinae</taxon>
        <taxon>Zizania</taxon>
    </lineage>
</organism>
<name>A0A8J5SRA3_ZIZPA</name>
<evidence type="ECO:0000313" key="2">
    <source>
        <dbReference type="EMBL" id="KAG8061011.1"/>
    </source>
</evidence>